<evidence type="ECO:0000313" key="6">
    <source>
        <dbReference type="Proteomes" id="UP000250070"/>
    </source>
</evidence>
<sequence>MTQTSYERRKRLRRQKARRKKRIRQIISISIFALILILIFSKIFSGIKNSKNKEVSPALMWYYTNEIYKDRPRPIFYEKEYISNVALDKLNKMEDEFIVKGSNHLKRVDKYAYDAKKIRDYTVHQNYKGEKKIVFLTFDDGPNNEITPQVLDTLKRENARATFFLVGKSIGDKTADRVREILANGNAIATHSFSHDYDYLYPGRVVSPERVYGEIEKTNERLQNILGDDFHSKVFRYPGGEMSWKNTPASNSFLESRDINWIDWNCLVGDAEKKSVRPTTTAGQIEYLDRSLNKNKNTKIAVVLAHDARNKQLTADSLSEVIKYFRDRDYEFGILK</sequence>
<evidence type="ECO:0000259" key="4">
    <source>
        <dbReference type="PROSITE" id="PS51677"/>
    </source>
</evidence>
<keyword evidence="1" id="KW-0479">Metal-binding</keyword>
<dbReference type="GO" id="GO:0045493">
    <property type="term" value="P:xylan catabolic process"/>
    <property type="evidence" value="ECO:0007669"/>
    <property type="project" value="UniProtKB-KW"/>
</dbReference>
<reference evidence="5 6" key="1">
    <citation type="submission" date="2018-06" db="EMBL/GenBank/DDBJ databases">
        <authorList>
            <consortium name="Pathogen Informatics"/>
            <person name="Doyle S."/>
        </authorList>
    </citation>
    <scope>NUCLEOTIDE SEQUENCE [LARGE SCALE GENOMIC DNA]</scope>
    <source>
        <strain evidence="5 6">NCTC13076</strain>
    </source>
</reference>
<dbReference type="GeneID" id="83861836"/>
<proteinExistence type="predicted"/>
<dbReference type="GO" id="GO:0016810">
    <property type="term" value="F:hydrolase activity, acting on carbon-nitrogen (but not peptide) bonds"/>
    <property type="evidence" value="ECO:0007669"/>
    <property type="project" value="InterPro"/>
</dbReference>
<dbReference type="PANTHER" id="PTHR10587">
    <property type="entry name" value="GLYCOSYL TRANSFERASE-RELATED"/>
    <property type="match status" value="1"/>
</dbReference>
<dbReference type="PANTHER" id="PTHR10587:SF133">
    <property type="entry name" value="CHITIN DEACETYLASE 1-RELATED"/>
    <property type="match status" value="1"/>
</dbReference>
<dbReference type="AlphaFoldDB" id="A0A2X1Y2I3"/>
<keyword evidence="5" id="KW-0326">Glycosidase</keyword>
<dbReference type="InterPro" id="IPR050248">
    <property type="entry name" value="Polysacc_deacetylase_ArnD"/>
</dbReference>
<dbReference type="CDD" id="cd10944">
    <property type="entry name" value="CE4_SmPgdA_like"/>
    <property type="match status" value="1"/>
</dbReference>
<keyword evidence="3" id="KW-0812">Transmembrane</keyword>
<evidence type="ECO:0000256" key="1">
    <source>
        <dbReference type="ARBA" id="ARBA00022723"/>
    </source>
</evidence>
<dbReference type="STRING" id="54005.HMPREF3229_00521"/>
<gene>
    <name evidence="5" type="ORF">NCTC13076_02158</name>
</gene>
<protein>
    <submittedName>
        <fullName evidence="5">Bifunctional xylanase/deacetylase</fullName>
    </submittedName>
</protein>
<dbReference type="GO" id="GO:0016798">
    <property type="term" value="F:hydrolase activity, acting on glycosyl bonds"/>
    <property type="evidence" value="ECO:0007669"/>
    <property type="project" value="UniProtKB-KW"/>
</dbReference>
<dbReference type="SUPFAM" id="SSF88713">
    <property type="entry name" value="Glycoside hydrolase/deacetylase"/>
    <property type="match status" value="1"/>
</dbReference>
<dbReference type="GO" id="GO:0016020">
    <property type="term" value="C:membrane"/>
    <property type="evidence" value="ECO:0007669"/>
    <property type="project" value="TreeGrafter"/>
</dbReference>
<evidence type="ECO:0000313" key="5">
    <source>
        <dbReference type="EMBL" id="SPY49059.1"/>
    </source>
</evidence>
<evidence type="ECO:0000256" key="2">
    <source>
        <dbReference type="ARBA" id="ARBA00022801"/>
    </source>
</evidence>
<keyword evidence="5" id="KW-0119">Carbohydrate metabolism</keyword>
<dbReference type="OrthoDB" id="258610at2"/>
<keyword evidence="3" id="KW-1133">Transmembrane helix</keyword>
<keyword evidence="2 5" id="KW-0378">Hydrolase</keyword>
<feature type="domain" description="NodB homology" evidence="4">
    <location>
        <begin position="132"/>
        <end position="333"/>
    </location>
</feature>
<evidence type="ECO:0000256" key="3">
    <source>
        <dbReference type="SAM" id="Phobius"/>
    </source>
</evidence>
<keyword evidence="5" id="KW-0624">Polysaccharide degradation</keyword>
<keyword evidence="5" id="KW-0858">Xylan degradation</keyword>
<dbReference type="Proteomes" id="UP000250070">
    <property type="component" value="Unassembled WGS sequence"/>
</dbReference>
<feature type="transmembrane region" description="Helical" evidence="3">
    <location>
        <begin position="23"/>
        <end position="44"/>
    </location>
</feature>
<dbReference type="InterPro" id="IPR011330">
    <property type="entry name" value="Glyco_hydro/deAcase_b/a-brl"/>
</dbReference>
<dbReference type="Pfam" id="PF01522">
    <property type="entry name" value="Polysacc_deac_1"/>
    <property type="match status" value="1"/>
</dbReference>
<dbReference type="RefSeq" id="WP_112890551.1">
    <property type="nucleotide sequence ID" value="NZ_CP068103.1"/>
</dbReference>
<organism evidence="5 6">
    <name type="scientific">Peptoniphilus harei</name>
    <dbReference type="NCBI Taxonomy" id="54005"/>
    <lineage>
        <taxon>Bacteria</taxon>
        <taxon>Bacillati</taxon>
        <taxon>Bacillota</taxon>
        <taxon>Tissierellia</taxon>
        <taxon>Tissierellales</taxon>
        <taxon>Peptoniphilaceae</taxon>
        <taxon>Peptoniphilus</taxon>
    </lineage>
</organism>
<keyword evidence="3" id="KW-0472">Membrane</keyword>
<dbReference type="Gene3D" id="3.20.20.370">
    <property type="entry name" value="Glycoside hydrolase/deacetylase"/>
    <property type="match status" value="1"/>
</dbReference>
<accession>A0A2X1Y2I3</accession>
<dbReference type="PROSITE" id="PS51677">
    <property type="entry name" value="NODB"/>
    <property type="match status" value="1"/>
</dbReference>
<dbReference type="EMBL" id="UATM01000032">
    <property type="protein sequence ID" value="SPY49059.1"/>
    <property type="molecule type" value="Genomic_DNA"/>
</dbReference>
<dbReference type="InterPro" id="IPR002509">
    <property type="entry name" value="NODB_dom"/>
</dbReference>
<name>A0A2X1Y2I3_9FIRM</name>
<dbReference type="GO" id="GO:0046872">
    <property type="term" value="F:metal ion binding"/>
    <property type="evidence" value="ECO:0007669"/>
    <property type="project" value="UniProtKB-KW"/>
</dbReference>